<dbReference type="AlphaFoldDB" id="A0A8H7V0K8"/>
<proteinExistence type="predicted"/>
<sequence>MRMTFKDNEKKNRHHKEETASSFFQLPLLNQGYKYPYVHTKSRIPVGRLCSYLRQMGVNNARILDIHYPDQNIAALLLQNDYAADFQKLLESKRVHFANNFDPWNGFILKDPQYREMTSQGRSLKAAKLQQQRLQRAAVK</sequence>
<dbReference type="Proteomes" id="UP000650833">
    <property type="component" value="Unassembled WGS sequence"/>
</dbReference>
<dbReference type="OrthoDB" id="2275331at2759"/>
<dbReference type="EMBL" id="JAEPRC010000441">
    <property type="protein sequence ID" value="KAG2197184.1"/>
    <property type="molecule type" value="Genomic_DNA"/>
</dbReference>
<evidence type="ECO:0000313" key="2">
    <source>
        <dbReference type="Proteomes" id="UP000650833"/>
    </source>
</evidence>
<comment type="caution">
    <text evidence="1">The sequence shown here is derived from an EMBL/GenBank/DDBJ whole genome shotgun (WGS) entry which is preliminary data.</text>
</comment>
<gene>
    <name evidence="1" type="ORF">INT46_005159</name>
</gene>
<protein>
    <submittedName>
        <fullName evidence="1">Uncharacterized protein</fullName>
    </submittedName>
</protein>
<evidence type="ECO:0000313" key="1">
    <source>
        <dbReference type="EMBL" id="KAG2197184.1"/>
    </source>
</evidence>
<name>A0A8H7V0K8_9FUNG</name>
<organism evidence="1 2">
    <name type="scientific">Mucor plumbeus</name>
    <dbReference type="NCBI Taxonomy" id="97098"/>
    <lineage>
        <taxon>Eukaryota</taxon>
        <taxon>Fungi</taxon>
        <taxon>Fungi incertae sedis</taxon>
        <taxon>Mucoromycota</taxon>
        <taxon>Mucoromycotina</taxon>
        <taxon>Mucoromycetes</taxon>
        <taxon>Mucorales</taxon>
        <taxon>Mucorineae</taxon>
        <taxon>Mucoraceae</taxon>
        <taxon>Mucor</taxon>
    </lineage>
</organism>
<reference evidence="1" key="1">
    <citation type="submission" date="2020-12" db="EMBL/GenBank/DDBJ databases">
        <title>Metabolic potential, ecology and presence of endohyphal bacteria is reflected in genomic diversity of Mucoromycotina.</title>
        <authorList>
            <person name="Muszewska A."/>
            <person name="Okrasinska A."/>
            <person name="Steczkiewicz K."/>
            <person name="Drgas O."/>
            <person name="Orlowska M."/>
            <person name="Perlinska-Lenart U."/>
            <person name="Aleksandrzak-Piekarczyk T."/>
            <person name="Szatraj K."/>
            <person name="Zielenkiewicz U."/>
            <person name="Pilsyk S."/>
            <person name="Malc E."/>
            <person name="Mieczkowski P."/>
            <person name="Kruszewska J.S."/>
            <person name="Biernat P."/>
            <person name="Pawlowska J."/>
        </authorList>
    </citation>
    <scope>NUCLEOTIDE SEQUENCE</scope>
    <source>
        <strain evidence="1">CBS 226.32</strain>
    </source>
</reference>
<keyword evidence="2" id="KW-1185">Reference proteome</keyword>
<accession>A0A8H7V0K8</accession>